<accession>A0A7J5C2T2</accession>
<organism evidence="2 3">
    <name type="scientific">Pseudoclavibacter chungangensis</name>
    <dbReference type="NCBI Taxonomy" id="587635"/>
    <lineage>
        <taxon>Bacteria</taxon>
        <taxon>Bacillati</taxon>
        <taxon>Actinomycetota</taxon>
        <taxon>Actinomycetes</taxon>
        <taxon>Micrococcales</taxon>
        <taxon>Microbacteriaceae</taxon>
        <taxon>Pseudoclavibacter</taxon>
    </lineage>
</organism>
<dbReference type="EMBL" id="WBJZ01000003">
    <property type="protein sequence ID" value="KAB1660412.1"/>
    <property type="molecule type" value="Genomic_DNA"/>
</dbReference>
<proteinExistence type="predicted"/>
<keyword evidence="1" id="KW-1133">Transmembrane helix</keyword>
<gene>
    <name evidence="2" type="ORF">F8O01_02710</name>
</gene>
<dbReference type="OrthoDB" id="3540634at2"/>
<feature type="transmembrane region" description="Helical" evidence="1">
    <location>
        <begin position="6"/>
        <end position="31"/>
    </location>
</feature>
<feature type="transmembrane region" description="Helical" evidence="1">
    <location>
        <begin position="101"/>
        <end position="128"/>
    </location>
</feature>
<dbReference type="AlphaFoldDB" id="A0A7J5C2T2"/>
<comment type="caution">
    <text evidence="2">The sequence shown here is derived from an EMBL/GenBank/DDBJ whole genome shotgun (WGS) entry which is preliminary data.</text>
</comment>
<protein>
    <submittedName>
        <fullName evidence="2">Uncharacterized protein</fullName>
    </submittedName>
</protein>
<sequence length="131" mass="13099">MVCGVVLIAVIGIAYGGTFLLQVVGGGFAFTDFQKAFFRAGHAHAGVLVTLGLVVVLLLEAAGASGPWALLGYGVLASAILVPGGFFAAAGGHERTRPNRFVWLLWVGVAALVVGLVGAAVALIQVGVAGA</sequence>
<feature type="transmembrane region" description="Helical" evidence="1">
    <location>
        <begin position="68"/>
        <end position="89"/>
    </location>
</feature>
<feature type="transmembrane region" description="Helical" evidence="1">
    <location>
        <begin position="43"/>
        <end position="62"/>
    </location>
</feature>
<keyword evidence="1" id="KW-0812">Transmembrane</keyword>
<evidence type="ECO:0000313" key="3">
    <source>
        <dbReference type="Proteomes" id="UP000467240"/>
    </source>
</evidence>
<name>A0A7J5C2T2_9MICO</name>
<evidence type="ECO:0000313" key="2">
    <source>
        <dbReference type="EMBL" id="KAB1660412.1"/>
    </source>
</evidence>
<keyword evidence="1" id="KW-0472">Membrane</keyword>
<evidence type="ECO:0000256" key="1">
    <source>
        <dbReference type="SAM" id="Phobius"/>
    </source>
</evidence>
<reference evidence="2 3" key="1">
    <citation type="submission" date="2019-09" db="EMBL/GenBank/DDBJ databases">
        <title>Phylogeny of genus Pseudoclavibacter and closely related genus.</title>
        <authorList>
            <person name="Li Y."/>
        </authorList>
    </citation>
    <scope>NUCLEOTIDE SEQUENCE [LARGE SCALE GENOMIC DNA]</scope>
    <source>
        <strain evidence="2 3">DSM 23821</strain>
    </source>
</reference>
<keyword evidence="3" id="KW-1185">Reference proteome</keyword>
<dbReference type="Proteomes" id="UP000467240">
    <property type="component" value="Unassembled WGS sequence"/>
</dbReference>